<dbReference type="PROSITE" id="PS50297">
    <property type="entry name" value="ANK_REP_REGION"/>
    <property type="match status" value="2"/>
</dbReference>
<comment type="caution">
    <text evidence="5">The sequence shown here is derived from an EMBL/GenBank/DDBJ whole genome shotgun (WGS) entry which is preliminary data.</text>
</comment>
<reference evidence="5" key="1">
    <citation type="submission" date="2023-06" db="EMBL/GenBank/DDBJ databases">
        <title>Genome-scale phylogeny and comparative genomics of the fungal order Sordariales.</title>
        <authorList>
            <consortium name="Lawrence Berkeley National Laboratory"/>
            <person name="Hensen N."/>
            <person name="Bonometti L."/>
            <person name="Westerberg I."/>
            <person name="Brannstrom I.O."/>
            <person name="Guillou S."/>
            <person name="Cros-Aarteil S."/>
            <person name="Calhoun S."/>
            <person name="Haridas S."/>
            <person name="Kuo A."/>
            <person name="Mondo S."/>
            <person name="Pangilinan J."/>
            <person name="Riley R."/>
            <person name="Labutti K."/>
            <person name="Andreopoulos B."/>
            <person name="Lipzen A."/>
            <person name="Chen C."/>
            <person name="Yanf M."/>
            <person name="Daum C."/>
            <person name="Ng V."/>
            <person name="Clum A."/>
            <person name="Steindorff A."/>
            <person name="Ohm R."/>
            <person name="Martin F."/>
            <person name="Silar P."/>
            <person name="Natvig D."/>
            <person name="Lalanne C."/>
            <person name="Gautier V."/>
            <person name="Ament-Velasquez S.L."/>
            <person name="Kruys A."/>
            <person name="Hutchinson M.I."/>
            <person name="Powell A.J."/>
            <person name="Barry K."/>
            <person name="Miller A.N."/>
            <person name="Grigoriev I.V."/>
            <person name="Debuchy R."/>
            <person name="Gladieux P."/>
            <person name="Thoren M.H."/>
            <person name="Johannesson H."/>
        </authorList>
    </citation>
    <scope>NUCLEOTIDE SEQUENCE</scope>
    <source>
        <strain evidence="5">SMH4607-1</strain>
    </source>
</reference>
<dbReference type="EMBL" id="JAUKUA010000006">
    <property type="protein sequence ID" value="KAK0708679.1"/>
    <property type="molecule type" value="Genomic_DNA"/>
</dbReference>
<dbReference type="PANTHER" id="PTHR24198">
    <property type="entry name" value="ANKYRIN REPEAT AND PROTEIN KINASE DOMAIN-CONTAINING PROTEIN"/>
    <property type="match status" value="1"/>
</dbReference>
<feature type="region of interest" description="Disordered" evidence="4">
    <location>
        <begin position="1"/>
        <end position="22"/>
    </location>
</feature>
<organism evidence="5 6">
    <name type="scientific">Lasiosphaeris hirsuta</name>
    <dbReference type="NCBI Taxonomy" id="260670"/>
    <lineage>
        <taxon>Eukaryota</taxon>
        <taxon>Fungi</taxon>
        <taxon>Dikarya</taxon>
        <taxon>Ascomycota</taxon>
        <taxon>Pezizomycotina</taxon>
        <taxon>Sordariomycetes</taxon>
        <taxon>Sordariomycetidae</taxon>
        <taxon>Sordariales</taxon>
        <taxon>Lasiosphaeriaceae</taxon>
        <taxon>Lasiosphaeris</taxon>
    </lineage>
</organism>
<dbReference type="SUPFAM" id="SSF48403">
    <property type="entry name" value="Ankyrin repeat"/>
    <property type="match status" value="1"/>
</dbReference>
<evidence type="ECO:0000256" key="2">
    <source>
        <dbReference type="ARBA" id="ARBA00023043"/>
    </source>
</evidence>
<evidence type="ECO:0000256" key="4">
    <source>
        <dbReference type="SAM" id="MobiDB-lite"/>
    </source>
</evidence>
<evidence type="ECO:0000256" key="1">
    <source>
        <dbReference type="ARBA" id="ARBA00022737"/>
    </source>
</evidence>
<dbReference type="Pfam" id="PF12796">
    <property type="entry name" value="Ank_2"/>
    <property type="match status" value="2"/>
</dbReference>
<dbReference type="Gene3D" id="1.25.40.20">
    <property type="entry name" value="Ankyrin repeat-containing domain"/>
    <property type="match status" value="3"/>
</dbReference>
<dbReference type="PRINTS" id="PR01415">
    <property type="entry name" value="ANKYRIN"/>
</dbReference>
<accession>A0AA40DM04</accession>
<gene>
    <name evidence="5" type="ORF">B0H67DRAFT_648710</name>
</gene>
<feature type="compositionally biased region" description="Basic and acidic residues" evidence="4">
    <location>
        <begin position="274"/>
        <end position="301"/>
    </location>
</feature>
<evidence type="ECO:0000313" key="5">
    <source>
        <dbReference type="EMBL" id="KAK0708679.1"/>
    </source>
</evidence>
<feature type="region of interest" description="Disordered" evidence="4">
    <location>
        <begin position="266"/>
        <end position="301"/>
    </location>
</feature>
<evidence type="ECO:0000313" key="6">
    <source>
        <dbReference type="Proteomes" id="UP001172102"/>
    </source>
</evidence>
<keyword evidence="6" id="KW-1185">Reference proteome</keyword>
<feature type="repeat" description="ANK" evidence="3">
    <location>
        <begin position="208"/>
        <end position="240"/>
    </location>
</feature>
<feature type="compositionally biased region" description="Polar residues" evidence="4">
    <location>
        <begin position="1"/>
        <end position="15"/>
    </location>
</feature>
<keyword evidence="1" id="KW-0677">Repeat</keyword>
<dbReference type="Proteomes" id="UP001172102">
    <property type="component" value="Unassembled WGS sequence"/>
</dbReference>
<evidence type="ECO:0000256" key="3">
    <source>
        <dbReference type="PROSITE-ProRule" id="PRU00023"/>
    </source>
</evidence>
<dbReference type="InterPro" id="IPR002110">
    <property type="entry name" value="Ankyrin_rpt"/>
</dbReference>
<name>A0AA40DM04_9PEZI</name>
<protein>
    <submittedName>
        <fullName evidence="5">Ankyrin repeat-containing domain protein</fullName>
    </submittedName>
</protein>
<sequence>MSSESNAKPETTDQNPFHLGTAATNGHANLIELLLEEPNININEADERGRTPLILAASNGHAEVVELLLEYQPPVGDRLKSKAAVNQQSLDGFTALRAALSGDHAAVAEVLLREEDIDVTREYRENWTPLGAASVAGHLKVVKAIVRKLVRKNKTEALHVKHRAESLEGTPLFLAADGGHTKVVNLLLQHHDPIPQKKLQQINETNNGGRTALLAAATNGHVDVVALLLAEDADATIQSGEGMTALKAAILGGHVGVVKLLFEKNKSSLPAPKNTEKGAKEAYPEEKEESEKRQEKKEVTE</sequence>
<dbReference type="AlphaFoldDB" id="A0AA40DM04"/>
<keyword evidence="2 3" id="KW-0040">ANK repeat</keyword>
<dbReference type="InterPro" id="IPR036770">
    <property type="entry name" value="Ankyrin_rpt-contain_sf"/>
</dbReference>
<dbReference type="SMART" id="SM00248">
    <property type="entry name" value="ANK"/>
    <property type="match status" value="7"/>
</dbReference>
<dbReference type="PROSITE" id="PS50088">
    <property type="entry name" value="ANK_REPEAT"/>
    <property type="match status" value="2"/>
</dbReference>
<dbReference type="PANTHER" id="PTHR24198:SF165">
    <property type="entry name" value="ANKYRIN REPEAT-CONTAINING PROTEIN-RELATED"/>
    <property type="match status" value="1"/>
</dbReference>
<proteinExistence type="predicted"/>
<feature type="repeat" description="ANK" evidence="3">
    <location>
        <begin position="48"/>
        <end position="70"/>
    </location>
</feature>